<dbReference type="AlphaFoldDB" id="A0A919JAU7"/>
<feature type="transmembrane region" description="Helical" evidence="1">
    <location>
        <begin position="216"/>
        <end position="236"/>
    </location>
</feature>
<reference evidence="2" key="1">
    <citation type="submission" date="2021-01" db="EMBL/GenBank/DDBJ databases">
        <title>Whole genome shotgun sequence of Actinoplanes nipponensis NBRC 14063.</title>
        <authorList>
            <person name="Komaki H."/>
            <person name="Tamura T."/>
        </authorList>
    </citation>
    <scope>NUCLEOTIDE SEQUENCE</scope>
    <source>
        <strain evidence="2">NBRC 14063</strain>
    </source>
</reference>
<evidence type="ECO:0000256" key="1">
    <source>
        <dbReference type="SAM" id="Phobius"/>
    </source>
</evidence>
<feature type="transmembrane region" description="Helical" evidence="1">
    <location>
        <begin position="304"/>
        <end position="323"/>
    </location>
</feature>
<evidence type="ECO:0000313" key="3">
    <source>
        <dbReference type="Proteomes" id="UP000647172"/>
    </source>
</evidence>
<name>A0A919JAU7_9ACTN</name>
<keyword evidence="1" id="KW-0812">Transmembrane</keyword>
<evidence type="ECO:0000313" key="2">
    <source>
        <dbReference type="EMBL" id="GIE47278.1"/>
    </source>
</evidence>
<comment type="caution">
    <text evidence="2">The sequence shown here is derived from an EMBL/GenBank/DDBJ whole genome shotgun (WGS) entry which is preliminary data.</text>
</comment>
<gene>
    <name evidence="2" type="ORF">Ani05nite_08120</name>
</gene>
<feature type="transmembrane region" description="Helical" evidence="1">
    <location>
        <begin position="104"/>
        <end position="124"/>
    </location>
</feature>
<feature type="transmembrane region" description="Helical" evidence="1">
    <location>
        <begin position="335"/>
        <end position="352"/>
    </location>
</feature>
<dbReference type="Pfam" id="PF09852">
    <property type="entry name" value="DUF2079"/>
    <property type="match status" value="1"/>
</dbReference>
<organism evidence="2 3">
    <name type="scientific">Actinoplanes nipponensis</name>
    <dbReference type="NCBI Taxonomy" id="135950"/>
    <lineage>
        <taxon>Bacteria</taxon>
        <taxon>Bacillati</taxon>
        <taxon>Actinomycetota</taxon>
        <taxon>Actinomycetes</taxon>
        <taxon>Micromonosporales</taxon>
        <taxon>Micromonosporaceae</taxon>
        <taxon>Actinoplanes</taxon>
    </lineage>
</organism>
<keyword evidence="1" id="KW-1133">Transmembrane helix</keyword>
<keyword evidence="1" id="KW-0472">Membrane</keyword>
<dbReference type="InterPro" id="IPR018650">
    <property type="entry name" value="STSV1_Orf64"/>
</dbReference>
<dbReference type="Proteomes" id="UP000647172">
    <property type="component" value="Unassembled WGS sequence"/>
</dbReference>
<feature type="transmembrane region" description="Helical" evidence="1">
    <location>
        <begin position="21"/>
        <end position="39"/>
    </location>
</feature>
<dbReference type="RefSeq" id="WP_203765085.1">
    <property type="nucleotide sequence ID" value="NZ_BAAAYJ010000083.1"/>
</dbReference>
<protein>
    <submittedName>
        <fullName evidence="2">Uncharacterized protein</fullName>
    </submittedName>
</protein>
<feature type="transmembrane region" description="Helical" evidence="1">
    <location>
        <begin position="131"/>
        <end position="149"/>
    </location>
</feature>
<accession>A0A919JAU7</accession>
<dbReference type="EMBL" id="BOMQ01000009">
    <property type="protein sequence ID" value="GIE47278.1"/>
    <property type="molecule type" value="Genomic_DNA"/>
</dbReference>
<sequence length="461" mass="48671">MITLTRADAAVPHPGSSRRRSSALAWTIAATLAAVYLALSVRNHQRFRTTGFDLGIFEQAVRSYAEGRPGLVPLKGPDFPQLGDHFSPVLAALAPVYRVFPSPVTLLVAQALLLAVAVVPIVLLAHRRLGVLAAVTAGAGYGLSWGIAQTVGFDFHEVCFAVPLLACSLTAIAERRLRAGALWALPLVLVKEDLGLTVAVVGLLIAAAGACRLGWGLAAGGVLATALAVGVVIPVLNPNDGYAYTTTAGAGLHHPVTAVKVLTVLALLAPTAGLALRSPLVWVAAPTLLWRFTSGNPAYWGTGYHYSAVLMPVLMVAFIDALARRRAAGRAVRPLLATSLAATALLLPHFPLAQLPSVQTWRGDPRTTAAHRVLDRIPDGSTVAATNRLVPQLTGRTTVTLFGFDYPGPAPQFIVVDTAGRDFPLERDGRRERVNAALAAGYRIVTSDEGFLLLHRAVTDR</sequence>
<feature type="transmembrane region" description="Helical" evidence="1">
    <location>
        <begin position="194"/>
        <end position="210"/>
    </location>
</feature>
<proteinExistence type="predicted"/>
<keyword evidence="3" id="KW-1185">Reference proteome</keyword>